<dbReference type="PANTHER" id="PTHR47894:SF4">
    <property type="entry name" value="HTH-TYPE TRANSCRIPTIONAL REGULATOR GADX"/>
    <property type="match status" value="1"/>
</dbReference>
<organism evidence="5 6">
    <name type="scientific">Pseudohalioglobus sediminis</name>
    <dbReference type="NCBI Taxonomy" id="2606449"/>
    <lineage>
        <taxon>Bacteria</taxon>
        <taxon>Pseudomonadati</taxon>
        <taxon>Pseudomonadota</taxon>
        <taxon>Gammaproteobacteria</taxon>
        <taxon>Cellvibrionales</taxon>
        <taxon>Halieaceae</taxon>
        <taxon>Pseudohalioglobus</taxon>
    </lineage>
</organism>
<evidence type="ECO:0000313" key="5">
    <source>
        <dbReference type="EMBL" id="KAA1188884.1"/>
    </source>
</evidence>
<evidence type="ECO:0000256" key="2">
    <source>
        <dbReference type="ARBA" id="ARBA00023125"/>
    </source>
</evidence>
<evidence type="ECO:0000313" key="6">
    <source>
        <dbReference type="Proteomes" id="UP000323708"/>
    </source>
</evidence>
<evidence type="ECO:0000256" key="3">
    <source>
        <dbReference type="ARBA" id="ARBA00023163"/>
    </source>
</evidence>
<dbReference type="PANTHER" id="PTHR47894">
    <property type="entry name" value="HTH-TYPE TRANSCRIPTIONAL REGULATOR GADX"/>
    <property type="match status" value="1"/>
</dbReference>
<evidence type="ECO:0000259" key="4">
    <source>
        <dbReference type="PROSITE" id="PS01124"/>
    </source>
</evidence>
<comment type="caution">
    <text evidence="5">The sequence shown here is derived from an EMBL/GenBank/DDBJ whole genome shotgun (WGS) entry which is preliminary data.</text>
</comment>
<sequence length="381" mass="41975">MQPGCSPDHGHHVTARARNSLDPSRINLDILRIDNSANEIEVAVAMSLVRSGALEGYEKQVKRLGGNPVQLLSQVGLSPALLRNPNTYISYSKMIELLEVSARACAEPCLGLLMSQQQTSAILGDLNMTVFRQPTVGDAIATVSRHLYLHARGARLQQEPQGDNTLLALSIDINSPLGMDQTMQLSVGQLGNFMRELLGSADSGCKELLRQPAPAAGQSRVSAQRLSRIEFGARADGVRFPSHWLQAQPRFDEERISEHLNSYLGTLQQRYPDNLRDQVKDIIGQLLSSGECSLEQVASTLNLQSRVLQQRLQASGTHYGELLRETRQDIAEQHLRHGSLSVTDLALQLGFAEASVFSRSFKSWTGQSPRAWQRQHGTQSP</sequence>
<dbReference type="InterPro" id="IPR018060">
    <property type="entry name" value="HTH_AraC"/>
</dbReference>
<keyword evidence="1" id="KW-0805">Transcription regulation</keyword>
<name>A0A5B0WP80_9GAMM</name>
<feature type="domain" description="HTH araC/xylS-type" evidence="4">
    <location>
        <begin position="277"/>
        <end position="375"/>
    </location>
</feature>
<dbReference type="Gene3D" id="1.10.10.60">
    <property type="entry name" value="Homeodomain-like"/>
    <property type="match status" value="1"/>
</dbReference>
<dbReference type="GO" id="GO:0003700">
    <property type="term" value="F:DNA-binding transcription factor activity"/>
    <property type="evidence" value="ECO:0007669"/>
    <property type="project" value="InterPro"/>
</dbReference>
<dbReference type="Pfam" id="PF12833">
    <property type="entry name" value="HTH_18"/>
    <property type="match status" value="1"/>
</dbReference>
<dbReference type="PROSITE" id="PS01124">
    <property type="entry name" value="HTH_ARAC_FAMILY_2"/>
    <property type="match status" value="1"/>
</dbReference>
<accession>A0A5B0WP80</accession>
<dbReference type="AlphaFoldDB" id="A0A5B0WP80"/>
<dbReference type="SUPFAM" id="SSF46689">
    <property type="entry name" value="Homeodomain-like"/>
    <property type="match status" value="1"/>
</dbReference>
<keyword evidence="3" id="KW-0804">Transcription</keyword>
<dbReference type="Proteomes" id="UP000323708">
    <property type="component" value="Unassembled WGS sequence"/>
</dbReference>
<keyword evidence="2" id="KW-0238">DNA-binding</keyword>
<dbReference type="SMART" id="SM00342">
    <property type="entry name" value="HTH_ARAC"/>
    <property type="match status" value="1"/>
</dbReference>
<dbReference type="GO" id="GO:0000976">
    <property type="term" value="F:transcription cis-regulatory region binding"/>
    <property type="evidence" value="ECO:0007669"/>
    <property type="project" value="TreeGrafter"/>
</dbReference>
<gene>
    <name evidence="5" type="ORF">F0M18_16915</name>
</gene>
<dbReference type="InterPro" id="IPR032687">
    <property type="entry name" value="AraC-type_N"/>
</dbReference>
<reference evidence="5 6" key="1">
    <citation type="submission" date="2019-09" db="EMBL/GenBank/DDBJ databases">
        <authorList>
            <person name="Chen X.-Y."/>
        </authorList>
    </citation>
    <scope>NUCLEOTIDE SEQUENCE [LARGE SCALE GENOMIC DNA]</scope>
    <source>
        <strain evidence="5 6">NY5</strain>
    </source>
</reference>
<dbReference type="Pfam" id="PF12625">
    <property type="entry name" value="Arabinose_bd"/>
    <property type="match status" value="1"/>
</dbReference>
<keyword evidence="6" id="KW-1185">Reference proteome</keyword>
<dbReference type="InterPro" id="IPR009057">
    <property type="entry name" value="Homeodomain-like_sf"/>
</dbReference>
<protein>
    <submittedName>
        <fullName evidence="5">AraC family transcriptional regulator</fullName>
    </submittedName>
</protein>
<dbReference type="EMBL" id="VTUX01000009">
    <property type="protein sequence ID" value="KAA1188884.1"/>
    <property type="molecule type" value="Genomic_DNA"/>
</dbReference>
<evidence type="ECO:0000256" key="1">
    <source>
        <dbReference type="ARBA" id="ARBA00023015"/>
    </source>
</evidence>
<dbReference type="GO" id="GO:0005829">
    <property type="term" value="C:cytosol"/>
    <property type="evidence" value="ECO:0007669"/>
    <property type="project" value="TreeGrafter"/>
</dbReference>
<proteinExistence type="predicted"/>